<evidence type="ECO:0000256" key="6">
    <source>
        <dbReference type="SAM" id="Phobius"/>
    </source>
</evidence>
<feature type="domain" description="LysM" evidence="7">
    <location>
        <begin position="337"/>
        <end position="380"/>
    </location>
</feature>
<evidence type="ECO:0000313" key="8">
    <source>
        <dbReference type="EMBL" id="KRM21087.1"/>
    </source>
</evidence>
<dbReference type="RefSeq" id="WP_057908672.1">
    <property type="nucleotide sequence ID" value="NZ_AYZB01000058.1"/>
</dbReference>
<keyword evidence="2" id="KW-0929">Antimicrobial</keyword>
<feature type="domain" description="LysM" evidence="7">
    <location>
        <begin position="544"/>
        <end position="587"/>
    </location>
</feature>
<dbReference type="PROSITE" id="PS51782">
    <property type="entry name" value="LYSM"/>
    <property type="match status" value="5"/>
</dbReference>
<reference evidence="8 9" key="1">
    <citation type="journal article" date="2015" name="Genome Announc.">
        <title>Expanding the biotechnology potential of lactobacilli through comparative genomics of 213 strains and associated genera.</title>
        <authorList>
            <person name="Sun Z."/>
            <person name="Harris H.M."/>
            <person name="McCann A."/>
            <person name="Guo C."/>
            <person name="Argimon S."/>
            <person name="Zhang W."/>
            <person name="Yang X."/>
            <person name="Jeffery I.B."/>
            <person name="Cooney J.C."/>
            <person name="Kagawa T.F."/>
            <person name="Liu W."/>
            <person name="Song Y."/>
            <person name="Salvetti E."/>
            <person name="Wrobel A."/>
            <person name="Rasinkangas P."/>
            <person name="Parkhill J."/>
            <person name="Rea M.C."/>
            <person name="O'Sullivan O."/>
            <person name="Ritari J."/>
            <person name="Douillard F.P."/>
            <person name="Paul Ross R."/>
            <person name="Yang R."/>
            <person name="Briner A.E."/>
            <person name="Felis G.E."/>
            <person name="de Vos W.M."/>
            <person name="Barrangou R."/>
            <person name="Klaenhammer T.R."/>
            <person name="Caufield P.W."/>
            <person name="Cui Y."/>
            <person name="Zhang H."/>
            <person name="O'Toole P.W."/>
        </authorList>
    </citation>
    <scope>NUCLEOTIDE SEQUENCE [LARGE SCALE GENOMIC DNA]</scope>
    <source>
        <strain evidence="8 9">DSM 20719</strain>
    </source>
</reference>
<feature type="compositionally biased region" description="Low complexity" evidence="5">
    <location>
        <begin position="101"/>
        <end position="115"/>
    </location>
</feature>
<comment type="caution">
    <text evidence="8">The sequence shown here is derived from an EMBL/GenBank/DDBJ whole genome shotgun (WGS) entry which is preliminary data.</text>
</comment>
<feature type="compositionally biased region" description="Low complexity" evidence="5">
    <location>
        <begin position="455"/>
        <end position="475"/>
    </location>
</feature>
<keyword evidence="6" id="KW-0472">Membrane</keyword>
<feature type="compositionally biased region" description="Low complexity" evidence="5">
    <location>
        <begin position="522"/>
        <end position="543"/>
    </location>
</feature>
<dbReference type="InterPro" id="IPR002901">
    <property type="entry name" value="MGlyc_endo_b_GlcNAc-like_dom"/>
</dbReference>
<dbReference type="SUPFAM" id="SSF54106">
    <property type="entry name" value="LysM domain"/>
    <property type="match status" value="5"/>
</dbReference>
<proteinExistence type="inferred from homology"/>
<evidence type="ECO:0000256" key="2">
    <source>
        <dbReference type="ARBA" id="ARBA00022529"/>
    </source>
</evidence>
<dbReference type="Gene3D" id="1.10.530.10">
    <property type="match status" value="1"/>
</dbReference>
<keyword evidence="6" id="KW-0812">Transmembrane</keyword>
<feature type="region of interest" description="Disordered" evidence="5">
    <location>
        <begin position="452"/>
        <end position="477"/>
    </location>
</feature>
<organism evidence="8 9">
    <name type="scientific">Latilactobacillus graminis DSM 20719</name>
    <dbReference type="NCBI Taxonomy" id="1423752"/>
    <lineage>
        <taxon>Bacteria</taxon>
        <taxon>Bacillati</taxon>
        <taxon>Bacillota</taxon>
        <taxon>Bacilli</taxon>
        <taxon>Lactobacillales</taxon>
        <taxon>Lactobacillaceae</taxon>
        <taxon>Latilactobacillus</taxon>
    </lineage>
</organism>
<feature type="domain" description="LysM" evidence="7">
    <location>
        <begin position="407"/>
        <end position="450"/>
    </location>
</feature>
<dbReference type="SMART" id="SM00047">
    <property type="entry name" value="LYZ2"/>
    <property type="match status" value="1"/>
</dbReference>
<accession>A0AA89KWI0</accession>
<dbReference type="InterPro" id="IPR018392">
    <property type="entry name" value="LysM"/>
</dbReference>
<dbReference type="Proteomes" id="UP000050823">
    <property type="component" value="Unassembled WGS sequence"/>
</dbReference>
<dbReference type="GO" id="GO:0008932">
    <property type="term" value="F:lytic endotransglycosylase activity"/>
    <property type="evidence" value="ECO:0007669"/>
    <property type="project" value="TreeGrafter"/>
</dbReference>
<evidence type="ECO:0000256" key="5">
    <source>
        <dbReference type="SAM" id="MobiDB-lite"/>
    </source>
</evidence>
<feature type="region of interest" description="Disordered" evidence="5">
    <location>
        <begin position="318"/>
        <end position="337"/>
    </location>
</feature>
<feature type="compositionally biased region" description="Low complexity" evidence="5">
    <location>
        <begin position="123"/>
        <end position="134"/>
    </location>
</feature>
<dbReference type="AlphaFoldDB" id="A0AA89KWI0"/>
<feature type="region of interest" description="Disordered" evidence="5">
    <location>
        <begin position="383"/>
        <end position="407"/>
    </location>
</feature>
<dbReference type="Pfam" id="PF01832">
    <property type="entry name" value="Glucosaminidase"/>
    <property type="match status" value="1"/>
</dbReference>
<evidence type="ECO:0000256" key="3">
    <source>
        <dbReference type="ARBA" id="ARBA00022638"/>
    </source>
</evidence>
<keyword evidence="3" id="KW-0081">Bacteriolytic enzyme</keyword>
<dbReference type="CDD" id="cd00118">
    <property type="entry name" value="LysM"/>
    <property type="match status" value="5"/>
</dbReference>
<sequence>MKETRKQRIAAQKVSLHKQKREFRIKKVRNVTTFAGATVLMGSAIAPSFSNRAKATTEDVLDNSHTDPQNTATSKSENATTANSHSVAETATTSSAVNSSQAQATQQPVVQPQVTENEANKVATPQPAPTQAQPISGVQSRSANMATAGVVMTAASTSAQNFINSIASSAQQLAGDNDLYASVMIAQASLESGFGSSTLGKAPNYNLFGVKGTYNGNSAYMWTWEDDGHGNMYQIQAAFRKYPSYYQSLQDYVHVLRNTSFGTTPYYQGAFKSYTSSYQQATQYLQGRYATATNYAASLNRLIQQYNLTQYDTPGANAGSNGGTVAPTTPTAPQDGTKYTVKAGDSVWGIANQYGVSMSDLISWNHIKNNLIYPGQVLIVSSSATGNNNQTPTKPTPTPTPKPGNGEKYTVKAGDSVWAIANKYGISMNDLISWNNIKNNMIHPGDVLTVSKTATGNTNNNNNNSNSNNGNQTSNKTYTVKSGDSVWAISNRYGISMADLVQWNHIRNNFIYPGQKLVVSQGATTGNSNNNNTNSTNPGQTSGKTYTVKAGDSVWGIANRNGISMAQLIKANHIKNNFIYPGQVLKLTAGATTPTTPNTNSGKTYTVKSGDSLWSIAQKNNTSIAQLKSANNLHSDLILVGQVLKLK</sequence>
<feature type="region of interest" description="Disordered" evidence="5">
    <location>
        <begin position="56"/>
        <end position="140"/>
    </location>
</feature>
<feature type="domain" description="LysM" evidence="7">
    <location>
        <begin position="476"/>
        <end position="519"/>
    </location>
</feature>
<dbReference type="GO" id="GO:0004040">
    <property type="term" value="F:amidase activity"/>
    <property type="evidence" value="ECO:0007669"/>
    <property type="project" value="InterPro"/>
</dbReference>
<dbReference type="Pfam" id="PF01476">
    <property type="entry name" value="LysM"/>
    <property type="match status" value="5"/>
</dbReference>
<protein>
    <recommendedName>
        <fullName evidence="4">Peptidoglycan hydrolase</fullName>
    </recommendedName>
</protein>
<dbReference type="PANTHER" id="PTHR33734:SF22">
    <property type="entry name" value="MEMBRANE-BOUND LYTIC MUREIN TRANSGLYCOSYLASE D"/>
    <property type="match status" value="1"/>
</dbReference>
<dbReference type="GO" id="GO:0042742">
    <property type="term" value="P:defense response to bacterium"/>
    <property type="evidence" value="ECO:0007669"/>
    <property type="project" value="UniProtKB-KW"/>
</dbReference>
<feature type="compositionally biased region" description="Polar residues" evidence="5">
    <location>
        <begin position="66"/>
        <end position="100"/>
    </location>
</feature>
<keyword evidence="6" id="KW-1133">Transmembrane helix</keyword>
<evidence type="ECO:0000259" key="7">
    <source>
        <dbReference type="PROSITE" id="PS51782"/>
    </source>
</evidence>
<dbReference type="Gene3D" id="3.10.350.10">
    <property type="entry name" value="LysM domain"/>
    <property type="match status" value="5"/>
</dbReference>
<dbReference type="GO" id="GO:0031640">
    <property type="term" value="P:killing of cells of another organism"/>
    <property type="evidence" value="ECO:0007669"/>
    <property type="project" value="UniProtKB-KW"/>
</dbReference>
<dbReference type="Gene3D" id="4.10.80.30">
    <property type="entry name" value="DNA polymerase, domain 6"/>
    <property type="match status" value="1"/>
</dbReference>
<dbReference type="EMBL" id="AYZB01000058">
    <property type="protein sequence ID" value="KRM21087.1"/>
    <property type="molecule type" value="Genomic_DNA"/>
</dbReference>
<feature type="region of interest" description="Disordered" evidence="5">
    <location>
        <begin position="522"/>
        <end position="545"/>
    </location>
</feature>
<dbReference type="PANTHER" id="PTHR33734">
    <property type="entry name" value="LYSM DOMAIN-CONTAINING GPI-ANCHORED PROTEIN 2"/>
    <property type="match status" value="1"/>
</dbReference>
<feature type="transmembrane region" description="Helical" evidence="6">
    <location>
        <begin position="28"/>
        <end position="49"/>
    </location>
</feature>
<feature type="domain" description="LysM" evidence="7">
    <location>
        <begin position="603"/>
        <end position="646"/>
    </location>
</feature>
<evidence type="ECO:0000313" key="9">
    <source>
        <dbReference type="Proteomes" id="UP000050823"/>
    </source>
</evidence>
<evidence type="ECO:0000256" key="1">
    <source>
        <dbReference type="ARBA" id="ARBA00010266"/>
    </source>
</evidence>
<comment type="similarity">
    <text evidence="1">Belongs to the glycosyl hydrolase 73 family.</text>
</comment>
<gene>
    <name evidence="8" type="ORF">FC90_GL001624</name>
</gene>
<evidence type="ECO:0000256" key="4">
    <source>
        <dbReference type="ARBA" id="ARBA00032108"/>
    </source>
</evidence>
<dbReference type="InterPro" id="IPR036779">
    <property type="entry name" value="LysM_dom_sf"/>
</dbReference>
<name>A0AA89KWI0_9LACO</name>
<dbReference type="SMART" id="SM00257">
    <property type="entry name" value="LysM"/>
    <property type="match status" value="5"/>
</dbReference>